<evidence type="ECO:0000313" key="3">
    <source>
        <dbReference type="Proteomes" id="UP001175211"/>
    </source>
</evidence>
<reference evidence="2" key="1">
    <citation type="submission" date="2023-06" db="EMBL/GenBank/DDBJ databases">
        <authorList>
            <consortium name="Lawrence Berkeley National Laboratory"/>
            <person name="Ahrendt S."/>
            <person name="Sahu N."/>
            <person name="Indic B."/>
            <person name="Wong-Bajracharya J."/>
            <person name="Merenyi Z."/>
            <person name="Ke H.-M."/>
            <person name="Monk M."/>
            <person name="Kocsube S."/>
            <person name="Drula E."/>
            <person name="Lipzen A."/>
            <person name="Balint B."/>
            <person name="Henrissat B."/>
            <person name="Andreopoulos B."/>
            <person name="Martin F.M."/>
            <person name="Harder C.B."/>
            <person name="Rigling D."/>
            <person name="Ford K.L."/>
            <person name="Foster G.D."/>
            <person name="Pangilinan J."/>
            <person name="Papanicolaou A."/>
            <person name="Barry K."/>
            <person name="LaButti K."/>
            <person name="Viragh M."/>
            <person name="Koriabine M."/>
            <person name="Yan M."/>
            <person name="Riley R."/>
            <person name="Champramary S."/>
            <person name="Plett K.L."/>
            <person name="Tsai I.J."/>
            <person name="Slot J."/>
            <person name="Sipos G."/>
            <person name="Plett J."/>
            <person name="Nagy L.G."/>
            <person name="Grigoriev I.V."/>
        </authorList>
    </citation>
    <scope>NUCLEOTIDE SEQUENCE</scope>
    <source>
        <strain evidence="2">CCBAS 213</strain>
    </source>
</reference>
<evidence type="ECO:0000256" key="1">
    <source>
        <dbReference type="SAM" id="SignalP"/>
    </source>
</evidence>
<dbReference type="AlphaFoldDB" id="A0AA39N6Z8"/>
<dbReference type="Proteomes" id="UP001175211">
    <property type="component" value="Unassembled WGS sequence"/>
</dbReference>
<evidence type="ECO:0000313" key="2">
    <source>
        <dbReference type="EMBL" id="KAK0459739.1"/>
    </source>
</evidence>
<name>A0AA39N6Z8_ARMTA</name>
<dbReference type="GeneID" id="85365092"/>
<protein>
    <submittedName>
        <fullName evidence="2">Uncharacterized protein</fullName>
    </submittedName>
</protein>
<gene>
    <name evidence="2" type="ORF">EV420DRAFT_287073</name>
</gene>
<comment type="caution">
    <text evidence="2">The sequence shown here is derived from an EMBL/GenBank/DDBJ whole genome shotgun (WGS) entry which is preliminary data.</text>
</comment>
<dbReference type="RefSeq" id="XP_060331936.1">
    <property type="nucleotide sequence ID" value="XM_060481544.1"/>
</dbReference>
<accession>A0AA39N6Z8</accession>
<feature type="chain" id="PRO_5041363139" evidence="1">
    <location>
        <begin position="20"/>
        <end position="218"/>
    </location>
</feature>
<keyword evidence="3" id="KW-1185">Reference proteome</keyword>
<sequence length="218" mass="25395">MYWNHLLMLWSSWKHWINAWTVAISHKGLPYPWVSMLKITPKTVLPELEQINSVETLANDRLKVDMVLLSALHEPSVLAKMSAHINELHHWMETNRNHARRIADTLVKHYKSFNFPLNSVSSRIGDLLSEALAIRNKLEEKVECEKKPYTQQSILQKRAASVVRSALEPILADFRVQEENTWQEHKERFWQGLQKCMAPSIEMSEKGNGQLVIMEMET</sequence>
<feature type="signal peptide" evidence="1">
    <location>
        <begin position="1"/>
        <end position="19"/>
    </location>
</feature>
<dbReference type="EMBL" id="JAUEPS010000014">
    <property type="protein sequence ID" value="KAK0459739.1"/>
    <property type="molecule type" value="Genomic_DNA"/>
</dbReference>
<organism evidence="2 3">
    <name type="scientific">Armillaria tabescens</name>
    <name type="common">Ringless honey mushroom</name>
    <name type="synonym">Agaricus tabescens</name>
    <dbReference type="NCBI Taxonomy" id="1929756"/>
    <lineage>
        <taxon>Eukaryota</taxon>
        <taxon>Fungi</taxon>
        <taxon>Dikarya</taxon>
        <taxon>Basidiomycota</taxon>
        <taxon>Agaricomycotina</taxon>
        <taxon>Agaricomycetes</taxon>
        <taxon>Agaricomycetidae</taxon>
        <taxon>Agaricales</taxon>
        <taxon>Marasmiineae</taxon>
        <taxon>Physalacriaceae</taxon>
        <taxon>Desarmillaria</taxon>
    </lineage>
</organism>
<keyword evidence="1" id="KW-0732">Signal</keyword>
<proteinExistence type="predicted"/>